<dbReference type="KEGG" id="ara:Arad_7812"/>
<protein>
    <submittedName>
        <fullName evidence="3">Uncharacterized protein</fullName>
    </submittedName>
</protein>
<gene>
    <name evidence="3" type="ordered locus">Arad_7812</name>
</gene>
<dbReference type="HOGENOM" id="CLU_019981_3_0_5"/>
<keyword evidence="2" id="KW-0812">Transmembrane</keyword>
<feature type="region of interest" description="Disordered" evidence="1">
    <location>
        <begin position="153"/>
        <end position="174"/>
    </location>
</feature>
<dbReference type="EMBL" id="CP000629">
    <property type="protein sequence ID" value="ACM29235.1"/>
    <property type="molecule type" value="Genomic_DNA"/>
</dbReference>
<name>B9JNV4_RHIR8</name>
<accession>B9JNV4</accession>
<dbReference type="eggNOG" id="COG3063">
    <property type="taxonomic scope" value="Bacteria"/>
</dbReference>
<organism evidence="3 4">
    <name type="scientific">Rhizobium rhizogenes (strain K84 / ATCC BAA-868)</name>
    <name type="common">Agrobacterium radiobacter</name>
    <dbReference type="NCBI Taxonomy" id="311403"/>
    <lineage>
        <taxon>Bacteria</taxon>
        <taxon>Pseudomonadati</taxon>
        <taxon>Pseudomonadota</taxon>
        <taxon>Alphaproteobacteria</taxon>
        <taxon>Hyphomicrobiales</taxon>
        <taxon>Rhizobiaceae</taxon>
        <taxon>Rhizobium/Agrobacterium group</taxon>
        <taxon>Rhizobium</taxon>
    </lineage>
</organism>
<evidence type="ECO:0000256" key="1">
    <source>
        <dbReference type="SAM" id="MobiDB-lite"/>
    </source>
</evidence>
<evidence type="ECO:0000256" key="2">
    <source>
        <dbReference type="SAM" id="Phobius"/>
    </source>
</evidence>
<dbReference type="AlphaFoldDB" id="B9JNV4"/>
<evidence type="ECO:0000313" key="3">
    <source>
        <dbReference type="EMBL" id="ACM29235.1"/>
    </source>
</evidence>
<sequence>MLQSLVMRAINASGLSELGDCAVGAAMGAEERLAEACSITDEEARSEFERLLLDSRFHATERSRLILSYLAERHFSGHEDAVKAYTIAIDVLGRPSNFDASTDPIVRIEISRLRSFLDQYYEAYKGSGVAIDIPTGRYVVRFSRCHVSHQDEVGAGTDDTVRNEADTGPSVQNGFKARARPSRKLILCGSVGASIAVVLGGLIALYAQRPVLTQKPVVVLNITAADQALGPETGLTKDYLMTALMRFNTLSFASLRTTASRNIYSVDIKYYSDDDDRTAWWQVSSPDGDILKSGIETVSLEGRSPAAARDELVSALARRLGSSRGVISNIEMHRAPAGALGNACILRVEHDLDERGLKELANEDGCLKQTIARNPTDAEAIATLARAKLAADPGNVKEALDLANRAVSIAPTSDRANIALMSAQFLDGRSAAAIEIGNKALALNPSNPEISAKLGAVMFATGFYESAVSLASDAAKAADGAPRDAMLVLALDAYRRGNWSDASLLSEQITCNDFVVSALRAASLGQLGSPEAQQRLEDLRKRTPDFERGFSKRMAGIHYAPTLTVALQDGLKMAGAHFVPEQFATK</sequence>
<evidence type="ECO:0000313" key="4">
    <source>
        <dbReference type="Proteomes" id="UP000001600"/>
    </source>
</evidence>
<dbReference type="SUPFAM" id="SSF48452">
    <property type="entry name" value="TPR-like"/>
    <property type="match status" value="1"/>
</dbReference>
<keyword evidence="2" id="KW-0472">Membrane</keyword>
<feature type="transmembrane region" description="Helical" evidence="2">
    <location>
        <begin position="185"/>
        <end position="207"/>
    </location>
</feature>
<keyword evidence="2" id="KW-1133">Transmembrane helix</keyword>
<proteinExistence type="predicted"/>
<dbReference type="STRING" id="311403.Arad_7812"/>
<dbReference type="InterPro" id="IPR011990">
    <property type="entry name" value="TPR-like_helical_dom_sf"/>
</dbReference>
<dbReference type="Proteomes" id="UP000001600">
    <property type="component" value="Chromosome 2"/>
</dbReference>
<reference evidence="3 4" key="1">
    <citation type="journal article" date="2009" name="J. Bacteriol.">
        <title>Genome sequences of three Agrobacterium biovars help elucidate the evolution of multichromosome genomes in bacteria.</title>
        <authorList>
            <person name="Slater S.C."/>
            <person name="Goldman B.S."/>
            <person name="Goodner B."/>
            <person name="Setubal J.C."/>
            <person name="Farrand S.K."/>
            <person name="Nester E.W."/>
            <person name="Burr T.J."/>
            <person name="Banta L."/>
            <person name="Dickerman A.W."/>
            <person name="Paulsen I."/>
            <person name="Otten L."/>
            <person name="Suen G."/>
            <person name="Welch R."/>
            <person name="Almeida N.F."/>
            <person name="Arnold F."/>
            <person name="Burton O.T."/>
            <person name="Du Z."/>
            <person name="Ewing A."/>
            <person name="Godsy E."/>
            <person name="Heisel S."/>
            <person name="Houmiel K.L."/>
            <person name="Jhaveri J."/>
            <person name="Lu J."/>
            <person name="Miller N.M."/>
            <person name="Norton S."/>
            <person name="Chen Q."/>
            <person name="Phoolcharoen W."/>
            <person name="Ohlin V."/>
            <person name="Ondrusek D."/>
            <person name="Pride N."/>
            <person name="Stricklin S.L."/>
            <person name="Sun J."/>
            <person name="Wheeler C."/>
            <person name="Wilson L."/>
            <person name="Zhu H."/>
            <person name="Wood D.W."/>
        </authorList>
    </citation>
    <scope>NUCLEOTIDE SEQUENCE [LARGE SCALE GENOMIC DNA]</scope>
    <source>
        <strain evidence="4">K84 / ATCC BAA-868</strain>
    </source>
</reference>
<dbReference type="Gene3D" id="1.25.40.10">
    <property type="entry name" value="Tetratricopeptide repeat domain"/>
    <property type="match status" value="1"/>
</dbReference>